<evidence type="ECO:0000256" key="6">
    <source>
        <dbReference type="SAM" id="Phobius"/>
    </source>
</evidence>
<evidence type="ECO:0000256" key="2">
    <source>
        <dbReference type="ARBA" id="ARBA00022448"/>
    </source>
</evidence>
<dbReference type="AlphaFoldDB" id="A0AAV9N9Q2"/>
<dbReference type="FunFam" id="1.20.1250.20:FF:000018">
    <property type="entry name" value="MFS transporter permease"/>
    <property type="match status" value="1"/>
</dbReference>
<feature type="transmembrane region" description="Helical" evidence="6">
    <location>
        <begin position="417"/>
        <end position="436"/>
    </location>
</feature>
<keyword evidence="3 6" id="KW-0812">Transmembrane</keyword>
<dbReference type="PANTHER" id="PTHR43791">
    <property type="entry name" value="PERMEASE-RELATED"/>
    <property type="match status" value="1"/>
</dbReference>
<accession>A0AAV9N9Q2</accession>
<dbReference type="InterPro" id="IPR020846">
    <property type="entry name" value="MFS_dom"/>
</dbReference>
<keyword evidence="2" id="KW-0813">Transport</keyword>
<name>A0AAV9N9Q2_9EURO</name>
<dbReference type="InterPro" id="IPR011701">
    <property type="entry name" value="MFS"/>
</dbReference>
<protein>
    <recommendedName>
        <fullName evidence="7">Major facilitator superfamily (MFS) profile domain-containing protein</fullName>
    </recommendedName>
</protein>
<keyword evidence="9" id="KW-1185">Reference proteome</keyword>
<feature type="transmembrane region" description="Helical" evidence="6">
    <location>
        <begin position="208"/>
        <end position="227"/>
    </location>
</feature>
<dbReference type="Gene3D" id="1.20.1250.20">
    <property type="entry name" value="MFS general substrate transporter like domains"/>
    <property type="match status" value="1"/>
</dbReference>
<evidence type="ECO:0000256" key="5">
    <source>
        <dbReference type="ARBA" id="ARBA00023136"/>
    </source>
</evidence>
<evidence type="ECO:0000256" key="4">
    <source>
        <dbReference type="ARBA" id="ARBA00022989"/>
    </source>
</evidence>
<feature type="transmembrane region" description="Helical" evidence="6">
    <location>
        <begin position="321"/>
        <end position="339"/>
    </location>
</feature>
<organism evidence="8 9">
    <name type="scientific">Exophiala bonariae</name>
    <dbReference type="NCBI Taxonomy" id="1690606"/>
    <lineage>
        <taxon>Eukaryota</taxon>
        <taxon>Fungi</taxon>
        <taxon>Dikarya</taxon>
        <taxon>Ascomycota</taxon>
        <taxon>Pezizomycotina</taxon>
        <taxon>Eurotiomycetes</taxon>
        <taxon>Chaetothyriomycetidae</taxon>
        <taxon>Chaetothyriales</taxon>
        <taxon>Herpotrichiellaceae</taxon>
        <taxon>Exophiala</taxon>
    </lineage>
</organism>
<sequence length="475" mass="52410">MTSKEVSIDVDPDADNVQHLEAQDALVVVDEQVSRRVVRKYDIHLLIFFVLINLFCFIDRVNIGNVRLLGLAEDLKLNVGLRYNIALMCLFVPYCVVELPANILCKRIGGHIWIPFLVSAFAIITTLTSVVQNRGGLYAARFILGVVEGGVSPGLIWLLSQFYRRQELGFRTNIYVSAASASGAFGGLLAIGLSKIPHWGLIHTWRNVYFFEGVISLLIAGASWFLIPRGPETAKFLTEEERTTAVNRLLVDSAGTAELGKTSFKHIKQALSSPHVLGSAFGFYLTNTVAQSFAVFVPSIIKGMGYSNEKAQLLSVGPYDRSMVIIIGAPVAIIGFFMLEFLPNNKPAAKYGALYLAATGYYSFYPIYLTWAANNCATPTVRAAGVGIVFTLGSLAGVCAPWIYLPSDAPGYRTGHAVLLSFLCGTFVTAIILRFYCKWENRQKDLGKRDHLLVGLTRLEEQELSSRHPAFRYML</sequence>
<comment type="subcellular location">
    <subcellularLocation>
        <location evidence="1">Membrane</location>
        <topology evidence="1">Multi-pass membrane protein</topology>
    </subcellularLocation>
</comment>
<dbReference type="PROSITE" id="PS50850">
    <property type="entry name" value="MFS"/>
    <property type="match status" value="1"/>
</dbReference>
<dbReference type="Pfam" id="PF07690">
    <property type="entry name" value="MFS_1"/>
    <property type="match status" value="1"/>
</dbReference>
<evidence type="ECO:0000313" key="8">
    <source>
        <dbReference type="EMBL" id="KAK5050084.1"/>
    </source>
</evidence>
<dbReference type="Proteomes" id="UP001358417">
    <property type="component" value="Unassembled WGS sequence"/>
</dbReference>
<dbReference type="GO" id="GO:0016020">
    <property type="term" value="C:membrane"/>
    <property type="evidence" value="ECO:0007669"/>
    <property type="project" value="UniProtKB-SubCell"/>
</dbReference>
<keyword evidence="5 6" id="KW-0472">Membrane</keyword>
<dbReference type="SUPFAM" id="SSF103473">
    <property type="entry name" value="MFS general substrate transporter"/>
    <property type="match status" value="1"/>
</dbReference>
<comment type="caution">
    <text evidence="8">The sequence shown here is derived from an EMBL/GenBank/DDBJ whole genome shotgun (WGS) entry which is preliminary data.</text>
</comment>
<feature type="transmembrane region" description="Helical" evidence="6">
    <location>
        <begin position="172"/>
        <end position="196"/>
    </location>
</feature>
<evidence type="ECO:0000256" key="3">
    <source>
        <dbReference type="ARBA" id="ARBA00022692"/>
    </source>
</evidence>
<keyword evidence="4 6" id="KW-1133">Transmembrane helix</keyword>
<evidence type="ECO:0000256" key="1">
    <source>
        <dbReference type="ARBA" id="ARBA00004141"/>
    </source>
</evidence>
<dbReference type="RefSeq" id="XP_064704894.1">
    <property type="nucleotide sequence ID" value="XM_064847782.1"/>
</dbReference>
<feature type="transmembrane region" description="Helical" evidence="6">
    <location>
        <begin position="138"/>
        <end position="160"/>
    </location>
</feature>
<feature type="transmembrane region" description="Helical" evidence="6">
    <location>
        <begin position="112"/>
        <end position="132"/>
    </location>
</feature>
<dbReference type="EMBL" id="JAVRRD010000018">
    <property type="protein sequence ID" value="KAK5050084.1"/>
    <property type="molecule type" value="Genomic_DNA"/>
</dbReference>
<dbReference type="GeneID" id="89972383"/>
<feature type="transmembrane region" description="Helical" evidence="6">
    <location>
        <begin position="383"/>
        <end position="405"/>
    </location>
</feature>
<dbReference type="PANTHER" id="PTHR43791:SF53">
    <property type="entry name" value="MAJOR FACILITATOR SUPERFAMILY (MFS) PROFILE DOMAIN-CONTAINING PROTEIN"/>
    <property type="match status" value="1"/>
</dbReference>
<dbReference type="GO" id="GO:0022857">
    <property type="term" value="F:transmembrane transporter activity"/>
    <property type="evidence" value="ECO:0007669"/>
    <property type="project" value="InterPro"/>
</dbReference>
<feature type="transmembrane region" description="Helical" evidence="6">
    <location>
        <begin position="351"/>
        <end position="371"/>
    </location>
</feature>
<evidence type="ECO:0000259" key="7">
    <source>
        <dbReference type="PROSITE" id="PS50850"/>
    </source>
</evidence>
<feature type="transmembrane region" description="Helical" evidence="6">
    <location>
        <begin position="43"/>
        <end position="63"/>
    </location>
</feature>
<evidence type="ECO:0000313" key="9">
    <source>
        <dbReference type="Proteomes" id="UP001358417"/>
    </source>
</evidence>
<gene>
    <name evidence="8" type="ORF">LTR84_004204</name>
</gene>
<dbReference type="InterPro" id="IPR036259">
    <property type="entry name" value="MFS_trans_sf"/>
</dbReference>
<feature type="transmembrane region" description="Helical" evidence="6">
    <location>
        <begin position="83"/>
        <end position="105"/>
    </location>
</feature>
<reference evidence="8 9" key="1">
    <citation type="submission" date="2023-08" db="EMBL/GenBank/DDBJ databases">
        <title>Black Yeasts Isolated from many extreme environments.</title>
        <authorList>
            <person name="Coleine C."/>
            <person name="Stajich J.E."/>
            <person name="Selbmann L."/>
        </authorList>
    </citation>
    <scope>NUCLEOTIDE SEQUENCE [LARGE SCALE GENOMIC DNA]</scope>
    <source>
        <strain evidence="8 9">CCFEE 5792</strain>
    </source>
</reference>
<proteinExistence type="predicted"/>
<feature type="domain" description="Major facilitator superfamily (MFS) profile" evidence="7">
    <location>
        <begin position="45"/>
        <end position="442"/>
    </location>
</feature>